<feature type="region of interest" description="Disordered" evidence="1">
    <location>
        <begin position="136"/>
        <end position="214"/>
    </location>
</feature>
<feature type="compositionally biased region" description="Low complexity" evidence="1">
    <location>
        <begin position="141"/>
        <end position="150"/>
    </location>
</feature>
<sequence>MRIGTRFRDGGGDALILAAVGTGWTLCSRESPPPLGQMDFERVCCGVGWVGPRTVDGDQSWKQGLPRSKVDLAAGLVSAAAGLRVATCAGKRRSSEQRLLRRSNPTSQPSATIKNIINNPILISLTLIIRSHPTSTIHPATQSQSPSSPTNKDVPIRLSTISTPRLPHPITTLTTSSTRISSNLTPPPTTQQPDHLLRHPERPSQHTHYRKLGL</sequence>
<dbReference type="AlphaFoldDB" id="A0A5B0PQL8"/>
<dbReference type="EMBL" id="VDEP01000331">
    <property type="protein sequence ID" value="KAA1103581.1"/>
    <property type="molecule type" value="Genomic_DNA"/>
</dbReference>
<feature type="compositionally biased region" description="Basic residues" evidence="1">
    <location>
        <begin position="205"/>
        <end position="214"/>
    </location>
</feature>
<protein>
    <submittedName>
        <fullName evidence="2">Uncharacterized protein</fullName>
    </submittedName>
</protein>
<name>A0A5B0PQL8_PUCGR</name>
<accession>A0A5B0PQL8</accession>
<proteinExistence type="predicted"/>
<evidence type="ECO:0000313" key="2">
    <source>
        <dbReference type="EMBL" id="KAA1103581.1"/>
    </source>
</evidence>
<evidence type="ECO:0000313" key="3">
    <source>
        <dbReference type="Proteomes" id="UP000325313"/>
    </source>
</evidence>
<organism evidence="2 3">
    <name type="scientific">Puccinia graminis f. sp. tritici</name>
    <dbReference type="NCBI Taxonomy" id="56615"/>
    <lineage>
        <taxon>Eukaryota</taxon>
        <taxon>Fungi</taxon>
        <taxon>Dikarya</taxon>
        <taxon>Basidiomycota</taxon>
        <taxon>Pucciniomycotina</taxon>
        <taxon>Pucciniomycetes</taxon>
        <taxon>Pucciniales</taxon>
        <taxon>Pucciniaceae</taxon>
        <taxon>Puccinia</taxon>
    </lineage>
</organism>
<feature type="compositionally biased region" description="Low complexity" evidence="1">
    <location>
        <begin position="170"/>
        <end position="184"/>
    </location>
</feature>
<comment type="caution">
    <text evidence="2">The sequence shown here is derived from an EMBL/GenBank/DDBJ whole genome shotgun (WGS) entry which is preliminary data.</text>
</comment>
<evidence type="ECO:0000256" key="1">
    <source>
        <dbReference type="SAM" id="MobiDB-lite"/>
    </source>
</evidence>
<reference evidence="2 3" key="1">
    <citation type="submission" date="2019-05" db="EMBL/GenBank/DDBJ databases">
        <title>Emergence of the Ug99 lineage of the wheat stem rust pathogen through somatic hybridization.</title>
        <authorList>
            <person name="Li F."/>
            <person name="Upadhyaya N.M."/>
            <person name="Sperschneider J."/>
            <person name="Matny O."/>
            <person name="Nguyen-Phuc H."/>
            <person name="Mago R."/>
            <person name="Raley C."/>
            <person name="Miller M.E."/>
            <person name="Silverstein K.A.T."/>
            <person name="Henningsen E."/>
            <person name="Hirsch C.D."/>
            <person name="Visser B."/>
            <person name="Pretorius Z.A."/>
            <person name="Steffenson B.J."/>
            <person name="Schwessinger B."/>
            <person name="Dodds P.N."/>
            <person name="Figueroa M."/>
        </authorList>
    </citation>
    <scope>NUCLEOTIDE SEQUENCE [LARGE SCALE GENOMIC DNA]</scope>
    <source>
        <strain evidence="2 3">Ug99</strain>
    </source>
</reference>
<gene>
    <name evidence="2" type="ORF">PGTUg99_000050</name>
</gene>
<dbReference type="Proteomes" id="UP000325313">
    <property type="component" value="Unassembled WGS sequence"/>
</dbReference>
<feature type="compositionally biased region" description="Basic and acidic residues" evidence="1">
    <location>
        <begin position="195"/>
        <end position="204"/>
    </location>
</feature>